<keyword evidence="2" id="KW-1185">Reference proteome</keyword>
<name>A0A4D7QS42_9HYPH</name>
<dbReference type="Gene3D" id="3.40.50.720">
    <property type="entry name" value="NAD(P)-binding Rossmann-like Domain"/>
    <property type="match status" value="1"/>
</dbReference>
<dbReference type="OrthoDB" id="9798632at2"/>
<dbReference type="Proteomes" id="UP000298588">
    <property type="component" value="Chromosome"/>
</dbReference>
<dbReference type="InterPro" id="IPR036291">
    <property type="entry name" value="NAD(P)-bd_dom_sf"/>
</dbReference>
<dbReference type="PANTHER" id="PTHR14097">
    <property type="entry name" value="OXIDOREDUCTASE HTATIP2"/>
    <property type="match status" value="1"/>
</dbReference>
<dbReference type="PANTHER" id="PTHR14097:SF8">
    <property type="entry name" value="NAD(P)-BINDING DOMAIN-CONTAINING PROTEIN"/>
    <property type="match status" value="1"/>
</dbReference>
<dbReference type="RefSeq" id="WP_137101095.1">
    <property type="nucleotide sequence ID" value="NZ_CP039865.1"/>
</dbReference>
<sequence>MNVLIFGASGMVGQGALRECLGDPSVTAVTIVVRSPTGQSHAKLREVILQDLNAIGTIAADLTGFDACFFTVGVTSVGLSEADYTRLTYDLTLTVAGALAPLNPQMTFLYVTGQGADSSEKGRIMWARVKGRTENALRRLPFKAAYAFRPAAIQPLHGIRSKTGWYQALYSATMPLYPLLLRLFPGYVTTTEQLGKAMIAVARNGYAKPVLESSDINTVV</sequence>
<organism evidence="1 2">
    <name type="scientific">Phreatobacter aquaticus</name>
    <dbReference type="NCBI Taxonomy" id="2570229"/>
    <lineage>
        <taxon>Bacteria</taxon>
        <taxon>Pseudomonadati</taxon>
        <taxon>Pseudomonadota</taxon>
        <taxon>Alphaproteobacteria</taxon>
        <taxon>Hyphomicrobiales</taxon>
        <taxon>Phreatobacteraceae</taxon>
        <taxon>Phreatobacter</taxon>
    </lineage>
</organism>
<dbReference type="AlphaFoldDB" id="A0A4D7QS42"/>
<protein>
    <submittedName>
        <fullName evidence="1">Epimerase</fullName>
    </submittedName>
</protein>
<accession>A0A4D7QS42</accession>
<gene>
    <name evidence="1" type="ORF">E8L99_19425</name>
</gene>
<reference evidence="1 2" key="1">
    <citation type="submission" date="2019-04" db="EMBL/GenBank/DDBJ databases">
        <title>Phreatobacter aquaticus sp. nov.</title>
        <authorList>
            <person name="Choi A."/>
            <person name="Baek K."/>
        </authorList>
    </citation>
    <scope>NUCLEOTIDE SEQUENCE [LARGE SCALE GENOMIC DNA]</scope>
    <source>
        <strain evidence="1 2">NMCR1094</strain>
    </source>
</reference>
<evidence type="ECO:0000313" key="1">
    <source>
        <dbReference type="EMBL" id="QCK87767.1"/>
    </source>
</evidence>
<evidence type="ECO:0000313" key="2">
    <source>
        <dbReference type="Proteomes" id="UP000298588"/>
    </source>
</evidence>
<dbReference type="KEGG" id="paqt:E8L99_19425"/>
<proteinExistence type="predicted"/>
<dbReference type="EMBL" id="CP039865">
    <property type="protein sequence ID" value="QCK87767.1"/>
    <property type="molecule type" value="Genomic_DNA"/>
</dbReference>
<dbReference type="SUPFAM" id="SSF51735">
    <property type="entry name" value="NAD(P)-binding Rossmann-fold domains"/>
    <property type="match status" value="1"/>
</dbReference>